<dbReference type="EMBL" id="JPKZ01001927">
    <property type="protein sequence ID" value="KHN79352.1"/>
    <property type="molecule type" value="Genomic_DNA"/>
</dbReference>
<organism evidence="3 4">
    <name type="scientific">Toxocara canis</name>
    <name type="common">Canine roundworm</name>
    <dbReference type="NCBI Taxonomy" id="6265"/>
    <lineage>
        <taxon>Eukaryota</taxon>
        <taxon>Metazoa</taxon>
        <taxon>Ecdysozoa</taxon>
        <taxon>Nematoda</taxon>
        <taxon>Chromadorea</taxon>
        <taxon>Rhabditida</taxon>
        <taxon>Spirurina</taxon>
        <taxon>Ascaridomorpha</taxon>
        <taxon>Ascaridoidea</taxon>
        <taxon>Toxocaridae</taxon>
        <taxon>Toxocara</taxon>
    </lineage>
</organism>
<protein>
    <submittedName>
        <fullName evidence="3">Geranylgeranyl transferase type-1 subunit beta</fullName>
    </submittedName>
</protein>
<feature type="domain" description="Prenyltransferase alpha-alpha toroid" evidence="2">
    <location>
        <begin position="55"/>
        <end position="120"/>
    </location>
</feature>
<dbReference type="InterPro" id="IPR001330">
    <property type="entry name" value="Prenyltrans"/>
</dbReference>
<reference evidence="3 4" key="1">
    <citation type="submission" date="2014-11" db="EMBL/GenBank/DDBJ databases">
        <title>Genetic blueprint of the zoonotic pathogen Toxocara canis.</title>
        <authorList>
            <person name="Zhu X.-Q."/>
            <person name="Korhonen P.K."/>
            <person name="Cai H."/>
            <person name="Young N.D."/>
            <person name="Nejsum P."/>
            <person name="von Samson-Himmelstjerna G."/>
            <person name="Boag P.R."/>
            <person name="Tan P."/>
            <person name="Li Q."/>
            <person name="Min J."/>
            <person name="Yang Y."/>
            <person name="Wang X."/>
            <person name="Fang X."/>
            <person name="Hall R.S."/>
            <person name="Hofmann A."/>
            <person name="Sternberg P.W."/>
            <person name="Jex A.R."/>
            <person name="Gasser R.B."/>
        </authorList>
    </citation>
    <scope>NUCLEOTIDE SEQUENCE [LARGE SCALE GENOMIC DNA]</scope>
    <source>
        <strain evidence="3">PN_DK_2014</strain>
    </source>
</reference>
<dbReference type="Gene3D" id="1.50.10.20">
    <property type="match status" value="1"/>
</dbReference>
<keyword evidence="1" id="KW-0677">Repeat</keyword>
<dbReference type="OrthoDB" id="24893at2759"/>
<dbReference type="AlphaFoldDB" id="A0A0B2VD67"/>
<evidence type="ECO:0000256" key="1">
    <source>
        <dbReference type="ARBA" id="ARBA00022737"/>
    </source>
</evidence>
<dbReference type="STRING" id="6265.A0A0B2VD67"/>
<sequence>MTPCNVLVTASNRFGFMSGTFLLNKHVEFLRRNLAIFPTAYTSLDSNRFMSGTFLLNKHVEFLRRNLAIFPTAYTSLDSNRATLLFFTLSSLDILGKLEEELDDYFRQEAIDWIYRLQLTSKSDLLLSTSLSSALCFLHTCAEVAHHLRRV</sequence>
<evidence type="ECO:0000259" key="2">
    <source>
        <dbReference type="Pfam" id="PF00432"/>
    </source>
</evidence>
<keyword evidence="4" id="KW-1185">Reference proteome</keyword>
<accession>A0A0B2VD67</accession>
<dbReference type="Proteomes" id="UP000031036">
    <property type="component" value="Unassembled WGS sequence"/>
</dbReference>
<dbReference type="Pfam" id="PF00432">
    <property type="entry name" value="Prenyltrans"/>
    <property type="match status" value="1"/>
</dbReference>
<proteinExistence type="predicted"/>
<comment type="caution">
    <text evidence="3">The sequence shown here is derived from an EMBL/GenBank/DDBJ whole genome shotgun (WGS) entry which is preliminary data.</text>
</comment>
<name>A0A0B2VD67_TOXCA</name>
<dbReference type="GO" id="GO:0016740">
    <property type="term" value="F:transferase activity"/>
    <property type="evidence" value="ECO:0007669"/>
    <property type="project" value="UniProtKB-KW"/>
</dbReference>
<dbReference type="InterPro" id="IPR008930">
    <property type="entry name" value="Terpenoid_cyclase/PrenylTrfase"/>
</dbReference>
<keyword evidence="3" id="KW-0808">Transferase</keyword>
<gene>
    <name evidence="3" type="primary">PGGT1B</name>
    <name evidence="3" type="ORF">Tcan_01840</name>
</gene>
<evidence type="ECO:0000313" key="4">
    <source>
        <dbReference type="Proteomes" id="UP000031036"/>
    </source>
</evidence>
<dbReference type="SUPFAM" id="SSF48239">
    <property type="entry name" value="Terpenoid cyclases/Protein prenyltransferases"/>
    <property type="match status" value="1"/>
</dbReference>
<evidence type="ECO:0000313" key="3">
    <source>
        <dbReference type="EMBL" id="KHN79352.1"/>
    </source>
</evidence>